<feature type="transmembrane region" description="Helical" evidence="17">
    <location>
        <begin position="211"/>
        <end position="232"/>
    </location>
</feature>
<evidence type="ECO:0000313" key="19">
    <source>
        <dbReference type="Ensembl" id="ENSEASP00005032419.1"/>
    </source>
</evidence>
<feature type="region of interest" description="Disordered" evidence="16">
    <location>
        <begin position="44"/>
        <end position="169"/>
    </location>
</feature>
<evidence type="ECO:0000259" key="18">
    <source>
        <dbReference type="PROSITE" id="PS50262"/>
    </source>
</evidence>
<dbReference type="GO" id="GO:0005886">
    <property type="term" value="C:plasma membrane"/>
    <property type="evidence" value="ECO:0007669"/>
    <property type="project" value="UniProtKB-SubCell"/>
</dbReference>
<keyword evidence="9" id="KW-0325">Glycoprotein</keyword>
<keyword evidence="6 17" id="KW-0472">Membrane</keyword>
<dbReference type="PANTHER" id="PTHR22750">
    <property type="entry name" value="G-PROTEIN COUPLED RECEPTOR"/>
    <property type="match status" value="1"/>
</dbReference>
<dbReference type="InterPro" id="IPR000276">
    <property type="entry name" value="GPCR_Rhodpsn"/>
</dbReference>
<dbReference type="GO" id="GO:0038036">
    <property type="term" value="F:sphingosine-1-phosphate receptor activity"/>
    <property type="evidence" value="ECO:0007669"/>
    <property type="project" value="InterPro"/>
</dbReference>
<keyword evidence="3 17" id="KW-0812">Transmembrane</keyword>
<reference evidence="19" key="1">
    <citation type="submission" date="2023-03" db="UniProtKB">
        <authorList>
            <consortium name="Ensembl"/>
        </authorList>
    </citation>
    <scope>IDENTIFICATION</scope>
</reference>
<keyword evidence="10" id="KW-0807">Transducer</keyword>
<dbReference type="OMA" id="PAHWFLR"/>
<feature type="transmembrane region" description="Helical" evidence="17">
    <location>
        <begin position="283"/>
        <end position="300"/>
    </location>
</feature>
<dbReference type="PROSITE" id="PS50262">
    <property type="entry name" value="G_PROTEIN_RECEP_F1_2"/>
    <property type="match status" value="1"/>
</dbReference>
<evidence type="ECO:0000256" key="4">
    <source>
        <dbReference type="ARBA" id="ARBA00022989"/>
    </source>
</evidence>
<dbReference type="Gene3D" id="1.20.1070.10">
    <property type="entry name" value="Rhodopsin 7-helix transmembrane proteins"/>
    <property type="match status" value="1"/>
</dbReference>
<evidence type="ECO:0000256" key="16">
    <source>
        <dbReference type="SAM" id="MobiDB-lite"/>
    </source>
</evidence>
<evidence type="ECO:0000256" key="12">
    <source>
        <dbReference type="ARBA" id="ARBA00056003"/>
    </source>
</evidence>
<dbReference type="InterPro" id="IPR004061">
    <property type="entry name" value="S1P_rcpt"/>
</dbReference>
<name>A0A8C4PUT4_EQUAS</name>
<comment type="function">
    <text evidence="12">Receptor for the lysosphingolipid sphingosine 1-phosphate (S1P). S1P is a bioactive lysophospholipid that elicits diverse physiological effect on most types of cells and tissues. May be involved in cell migration processes that are specific for lymphocytes.</text>
</comment>
<organism evidence="19">
    <name type="scientific">Equus asinus asinus</name>
    <dbReference type="NCBI Taxonomy" id="83772"/>
    <lineage>
        <taxon>Eukaryota</taxon>
        <taxon>Metazoa</taxon>
        <taxon>Chordata</taxon>
        <taxon>Craniata</taxon>
        <taxon>Vertebrata</taxon>
        <taxon>Euteleostomi</taxon>
        <taxon>Mammalia</taxon>
        <taxon>Eutheria</taxon>
        <taxon>Laurasiatheria</taxon>
        <taxon>Perissodactyla</taxon>
        <taxon>Equidae</taxon>
        <taxon>Equus</taxon>
    </lineage>
</organism>
<evidence type="ECO:0000256" key="1">
    <source>
        <dbReference type="ARBA" id="ARBA00004651"/>
    </source>
</evidence>
<keyword evidence="4 17" id="KW-1133">Transmembrane helix</keyword>
<keyword evidence="8" id="KW-0675">Receptor</keyword>
<dbReference type="FunFam" id="1.20.1070.10:FF:000305">
    <property type="entry name" value="Sphingosine 1-phosphate receptor 4"/>
    <property type="match status" value="1"/>
</dbReference>
<evidence type="ECO:0000256" key="10">
    <source>
        <dbReference type="ARBA" id="ARBA00023224"/>
    </source>
</evidence>
<dbReference type="SUPFAM" id="SSF81321">
    <property type="entry name" value="Family A G protein-coupled receptor-like"/>
    <property type="match status" value="1"/>
</dbReference>
<feature type="transmembrane region" description="Helical" evidence="17">
    <location>
        <begin position="363"/>
        <end position="388"/>
    </location>
</feature>
<dbReference type="PRINTS" id="PR00237">
    <property type="entry name" value="GPCRRHODOPSN"/>
</dbReference>
<feature type="domain" description="G-protein coupled receptors family 1 profile" evidence="18">
    <location>
        <begin position="222"/>
        <end position="466"/>
    </location>
</feature>
<proteinExistence type="predicted"/>
<evidence type="ECO:0000256" key="14">
    <source>
        <dbReference type="ARBA" id="ARBA00080070"/>
    </source>
</evidence>
<feature type="transmembrane region" description="Helical" evidence="17">
    <location>
        <begin position="450"/>
        <end position="468"/>
    </location>
</feature>
<protein>
    <recommendedName>
        <fullName evidence="13">Sphingosine 1-phosphate receptor 4</fullName>
    </recommendedName>
    <alternativeName>
        <fullName evidence="14">Endothelial differentiation G-protein coupled receptor 6</fullName>
    </alternativeName>
    <alternativeName>
        <fullName evidence="15">Sphingosine 1-phosphate receptor Edg-6</fullName>
    </alternativeName>
</protein>
<evidence type="ECO:0000256" key="6">
    <source>
        <dbReference type="ARBA" id="ARBA00023136"/>
    </source>
</evidence>
<evidence type="ECO:0000256" key="5">
    <source>
        <dbReference type="ARBA" id="ARBA00023040"/>
    </source>
</evidence>
<evidence type="ECO:0000256" key="11">
    <source>
        <dbReference type="ARBA" id="ARBA00023288"/>
    </source>
</evidence>
<dbReference type="Ensembl" id="ENSEAST00005035309.1">
    <property type="protein sequence ID" value="ENSEASP00005032419.1"/>
    <property type="gene ID" value="ENSEASG00005022107.1"/>
</dbReference>
<accession>A0A8C4PUT4</accession>
<feature type="transmembrane region" description="Helical" evidence="17">
    <location>
        <begin position="408"/>
        <end position="430"/>
    </location>
</feature>
<feature type="region of interest" description="Disordered" evidence="16">
    <location>
        <begin position="508"/>
        <end position="543"/>
    </location>
</feature>
<feature type="transmembrane region" description="Helical" evidence="17">
    <location>
        <begin position="239"/>
        <end position="263"/>
    </location>
</feature>
<evidence type="ECO:0000256" key="2">
    <source>
        <dbReference type="ARBA" id="ARBA00022475"/>
    </source>
</evidence>
<evidence type="ECO:0000256" key="15">
    <source>
        <dbReference type="ARBA" id="ARBA00083996"/>
    </source>
</evidence>
<dbReference type="PRINTS" id="PR01526">
    <property type="entry name" value="EDG6RECEPTOR"/>
</dbReference>
<keyword evidence="11" id="KW-0449">Lipoprotein</keyword>
<dbReference type="InterPro" id="IPR017452">
    <property type="entry name" value="GPCR_Rhodpsn_7TM"/>
</dbReference>
<dbReference type="InterPro" id="IPR004064">
    <property type="entry name" value="EDG6_rcpt"/>
</dbReference>
<feature type="transmembrane region" description="Helical" evidence="17">
    <location>
        <begin position="321"/>
        <end position="343"/>
    </location>
</feature>
<sequence>MCVQSRNKHLLSTYCVPGRARSSWGDGDGTAGCWRGWLQLGKGESPSLEGEAGAVGGGHLLSPLGPPPRRQLSRTGRGQRRGLEAERACLRAAPSGSWGGSRPTVGCSAPARPHPHPGGTLSITGNFKQQETKRGQGSGSTLPGGQPPRGLSLPRGTAMNATVSPAEAPESCQQLAASGHSRLILLHYNHSGRLAGRPGPEDGGLGVLRGLFVAMSCLVVLENLLVLVAIVTHMRSRRWVYYCLVNITLSDLLTGVAYLANVLFSGAHTFRLAPAHWFLREGVLFMALAASTFSLLFTAGERFATMVRPVAESGATKKGRVCGFIGLCWLLAGLLGLLPLLGWNCVCAFQLCSSLLPLYSKAYILFCVVIFAFILATITLLYGAIFRLVRANGQKAARAPARRKAHRLLKTVLMILVAFVVCWGPLFGLLLADIFGSNVWAQEYLRGMDWILALAVLNSAVNPLIYSFRSREVCRAVVAFLCCGCLRLGLRGPGDCLAQAAEAHSGASTTDSSLRPRDSFRGSRSHSFRMREPLSSISSVRSG</sequence>
<evidence type="ECO:0000256" key="13">
    <source>
        <dbReference type="ARBA" id="ARBA00072879"/>
    </source>
</evidence>
<dbReference type="Pfam" id="PF00001">
    <property type="entry name" value="7tm_1"/>
    <property type="match status" value="1"/>
</dbReference>
<evidence type="ECO:0000256" key="17">
    <source>
        <dbReference type="SAM" id="Phobius"/>
    </source>
</evidence>
<keyword evidence="5" id="KW-0297">G-protein coupled receptor</keyword>
<keyword evidence="2" id="KW-1003">Cell membrane</keyword>
<evidence type="ECO:0000256" key="9">
    <source>
        <dbReference type="ARBA" id="ARBA00023180"/>
    </source>
</evidence>
<keyword evidence="7" id="KW-0564">Palmitate</keyword>
<dbReference type="AlphaFoldDB" id="A0A8C4PUT4"/>
<comment type="subcellular location">
    <subcellularLocation>
        <location evidence="1">Cell membrane</location>
        <topology evidence="1">Multi-pass membrane protein</topology>
    </subcellularLocation>
</comment>
<evidence type="ECO:0000256" key="8">
    <source>
        <dbReference type="ARBA" id="ARBA00023170"/>
    </source>
</evidence>
<evidence type="ECO:0000256" key="3">
    <source>
        <dbReference type="ARBA" id="ARBA00022692"/>
    </source>
</evidence>
<gene>
    <name evidence="19" type="primary">S1PR4</name>
</gene>
<evidence type="ECO:0000256" key="7">
    <source>
        <dbReference type="ARBA" id="ARBA00023139"/>
    </source>
</evidence>
<dbReference type="PRINTS" id="PR01523">
    <property type="entry name" value="S1PRECEPTOR"/>
</dbReference>